<dbReference type="PANTHER" id="PTHR24043">
    <property type="entry name" value="SCAVENGER RECEPTOR CLASS F"/>
    <property type="match status" value="1"/>
</dbReference>
<dbReference type="InterPro" id="IPR000742">
    <property type="entry name" value="EGF"/>
</dbReference>
<feature type="domain" description="EGF-like" evidence="3">
    <location>
        <begin position="303"/>
        <end position="352"/>
    </location>
</feature>
<reference evidence="5" key="1">
    <citation type="submission" date="2025-08" db="UniProtKB">
        <authorList>
            <consortium name="RefSeq"/>
        </authorList>
    </citation>
    <scope>IDENTIFICATION</scope>
    <source>
        <tissue evidence="5">Whole sample</tissue>
    </source>
</reference>
<dbReference type="SMART" id="SM00181">
    <property type="entry name" value="EGF"/>
    <property type="match status" value="5"/>
</dbReference>
<dbReference type="InterPro" id="IPR008979">
    <property type="entry name" value="Galactose-bd-like_sf"/>
</dbReference>
<feature type="domain" description="EGF-like" evidence="3">
    <location>
        <begin position="222"/>
        <end position="254"/>
    </location>
</feature>
<dbReference type="Proteomes" id="UP000694844">
    <property type="component" value="Chromosome 10"/>
</dbReference>
<gene>
    <name evidence="5" type="primary">LOC111116504</name>
</gene>
<dbReference type="Gene3D" id="2.170.300.10">
    <property type="entry name" value="Tie2 ligand-binding domain superfamily"/>
    <property type="match status" value="1"/>
</dbReference>
<feature type="domain" description="EGF-like" evidence="3">
    <location>
        <begin position="269"/>
        <end position="301"/>
    </location>
</feature>
<dbReference type="PANTHER" id="PTHR24043:SF8">
    <property type="entry name" value="EGF-LIKE DOMAIN-CONTAINING PROTEIN"/>
    <property type="match status" value="1"/>
</dbReference>
<evidence type="ECO:0000256" key="2">
    <source>
        <dbReference type="SAM" id="Phobius"/>
    </source>
</evidence>
<keyword evidence="2" id="KW-0812">Transmembrane</keyword>
<sequence>MKRIDIIITLAELITTIAYDDLSYKKDASQSRTYTGIRYDAGNAVDGNTTTCIRTQPIGVNSPDKTVWVKVDLGGVYNIYSVNILFKNYMDYERRQQGRFAGFSLFISNTGDRTTSSLCYKDGPELPPLNFTTTCTLSGRYVIFYNERLDGVTYPVGYEVISNVYTELCEVTVNECQDERYGFDCKQQCSGHCRDNDPCNKVTGQCDGGCAHGWYGQHCDHRCVGHCFNNASCNQTNGTCDEGCAAGWIGSFCEKECSNGAYGYGCVNKCSSHCMNDSTCNKRTGHCDRGCKPGYTHASCSKECSSGTYGNNCTKKCSEYCFLSASCNHIDGSCTDGCQNGYIGNICNTSCENGRYGKNCSLICSSNCKTCNHTDGSCSCYAGWRGPNCSIACSYSYGEDCQYLCHPLCANQTCDPFDGTCTIATKNGGVAILEQSGLNQKEDTRTAGLSVSIGFNALLLAVVLFVLWKHCTKVQYGSIKSCWKSSLYEKSAHMDVPEPTYQELDLKEDPYQNTTII</sequence>
<proteinExistence type="predicted"/>
<dbReference type="GO" id="GO:0005044">
    <property type="term" value="F:scavenger receptor activity"/>
    <property type="evidence" value="ECO:0007669"/>
    <property type="project" value="InterPro"/>
</dbReference>
<dbReference type="KEGG" id="cvn:111116504"/>
<dbReference type="GeneID" id="111116504"/>
<feature type="domain" description="EGF-like" evidence="3">
    <location>
        <begin position="184"/>
        <end position="220"/>
    </location>
</feature>
<feature type="transmembrane region" description="Helical" evidence="2">
    <location>
        <begin position="447"/>
        <end position="468"/>
    </location>
</feature>
<dbReference type="SUPFAM" id="SSF49785">
    <property type="entry name" value="Galactose-binding domain-like"/>
    <property type="match status" value="1"/>
</dbReference>
<dbReference type="InterPro" id="IPR042635">
    <property type="entry name" value="MEGF10/SREC1/2-like"/>
</dbReference>
<organism evidence="4 5">
    <name type="scientific">Crassostrea virginica</name>
    <name type="common">Eastern oyster</name>
    <dbReference type="NCBI Taxonomy" id="6565"/>
    <lineage>
        <taxon>Eukaryota</taxon>
        <taxon>Metazoa</taxon>
        <taxon>Spiralia</taxon>
        <taxon>Lophotrochozoa</taxon>
        <taxon>Mollusca</taxon>
        <taxon>Bivalvia</taxon>
        <taxon>Autobranchia</taxon>
        <taxon>Pteriomorphia</taxon>
        <taxon>Ostreida</taxon>
        <taxon>Ostreoidea</taxon>
        <taxon>Ostreidae</taxon>
        <taxon>Crassostrea</taxon>
    </lineage>
</organism>
<keyword evidence="1" id="KW-0245">EGF-like domain</keyword>
<keyword evidence="4" id="KW-1185">Reference proteome</keyword>
<dbReference type="Pfam" id="PF22633">
    <property type="entry name" value="F5_F8_type_C_2"/>
    <property type="match status" value="1"/>
</dbReference>
<evidence type="ECO:0000259" key="3">
    <source>
        <dbReference type="SMART" id="SM00181"/>
    </source>
</evidence>
<evidence type="ECO:0000313" key="5">
    <source>
        <dbReference type="RefSeq" id="XP_022311207.1"/>
    </source>
</evidence>
<feature type="domain" description="EGF-like" evidence="3">
    <location>
        <begin position="363"/>
        <end position="390"/>
    </location>
</feature>
<accession>A0A8B8C671</accession>
<keyword evidence="2" id="KW-1133">Transmembrane helix</keyword>
<protein>
    <submittedName>
        <fullName evidence="5">Platelet endothelial aggregation receptor 1-like</fullName>
    </submittedName>
</protein>
<name>A0A8B8C671_CRAVI</name>
<dbReference type="Gene3D" id="2.60.120.260">
    <property type="entry name" value="Galactose-binding domain-like"/>
    <property type="match status" value="1"/>
</dbReference>
<keyword evidence="2" id="KW-0472">Membrane</keyword>
<dbReference type="OrthoDB" id="10252017at2759"/>
<evidence type="ECO:0000313" key="4">
    <source>
        <dbReference type="Proteomes" id="UP000694844"/>
    </source>
</evidence>
<dbReference type="AlphaFoldDB" id="A0A8B8C671"/>
<evidence type="ECO:0000256" key="1">
    <source>
        <dbReference type="ARBA" id="ARBA00022536"/>
    </source>
</evidence>
<dbReference type="RefSeq" id="XP_022311207.1">
    <property type="nucleotide sequence ID" value="XM_022455499.1"/>
</dbReference>